<dbReference type="InterPro" id="IPR011990">
    <property type="entry name" value="TPR-like_helical_dom_sf"/>
</dbReference>
<feature type="transmembrane region" description="Helical" evidence="2">
    <location>
        <begin position="382"/>
        <end position="400"/>
    </location>
</feature>
<proteinExistence type="predicted"/>
<dbReference type="AlphaFoldDB" id="K9EDD9"/>
<evidence type="ECO:0000256" key="2">
    <source>
        <dbReference type="SAM" id="Phobius"/>
    </source>
</evidence>
<dbReference type="Pfam" id="PF13181">
    <property type="entry name" value="TPR_8"/>
    <property type="match status" value="2"/>
</dbReference>
<dbReference type="PATRIC" id="fig|742727.4.peg.3858"/>
<dbReference type="InterPro" id="IPR019734">
    <property type="entry name" value="TPR_rpt"/>
</dbReference>
<comment type="caution">
    <text evidence="3">The sequence shown here is derived from an EMBL/GenBank/DDBJ whole genome shotgun (WGS) entry which is preliminary data.</text>
</comment>
<evidence type="ECO:0000256" key="1">
    <source>
        <dbReference type="PROSITE-ProRule" id="PRU00339"/>
    </source>
</evidence>
<dbReference type="SUPFAM" id="SSF48452">
    <property type="entry name" value="TPR-like"/>
    <property type="match status" value="1"/>
</dbReference>
<keyword evidence="1" id="KW-0802">TPR repeat</keyword>
<dbReference type="Gene3D" id="1.25.40.10">
    <property type="entry name" value="Tetratricopeptide repeat domain"/>
    <property type="match status" value="2"/>
</dbReference>
<dbReference type="eggNOG" id="COG0457">
    <property type="taxonomic scope" value="Bacteria"/>
</dbReference>
<evidence type="ECO:0000313" key="3">
    <source>
        <dbReference type="EMBL" id="EKU88912.1"/>
    </source>
</evidence>
<organism evidence="3 4">
    <name type="scientific">Bacteroides oleiciplenus YIT 12058</name>
    <dbReference type="NCBI Taxonomy" id="742727"/>
    <lineage>
        <taxon>Bacteria</taxon>
        <taxon>Pseudomonadati</taxon>
        <taxon>Bacteroidota</taxon>
        <taxon>Bacteroidia</taxon>
        <taxon>Bacteroidales</taxon>
        <taxon>Bacteroidaceae</taxon>
        <taxon>Bacteroides</taxon>
    </lineage>
</organism>
<accession>K9EDD9</accession>
<dbReference type="HOGENOM" id="CLU_030491_1_0_10"/>
<gene>
    <name evidence="3" type="ORF">HMPREF9447_03786</name>
</gene>
<reference evidence="3 4" key="1">
    <citation type="submission" date="2012-09" db="EMBL/GenBank/DDBJ databases">
        <title>The Genome Sequence of Bacteroides oleiciplenus YIT 12058.</title>
        <authorList>
            <consortium name="The Broad Institute Genome Sequencing Platform"/>
            <person name="Earl A."/>
            <person name="Ward D."/>
            <person name="Feldgarden M."/>
            <person name="Gevers D."/>
            <person name="Morotomi M."/>
            <person name="Walker B."/>
            <person name="Young S.K."/>
            <person name="Zeng Q."/>
            <person name="Gargeya S."/>
            <person name="Fitzgerald M."/>
            <person name="Haas B."/>
            <person name="Abouelleil A."/>
            <person name="Alvarado L."/>
            <person name="Arachchi H.M."/>
            <person name="Berlin A.M."/>
            <person name="Chapman S.B."/>
            <person name="Goldberg J."/>
            <person name="Griggs A."/>
            <person name="Gujja S."/>
            <person name="Hansen M."/>
            <person name="Howarth C."/>
            <person name="Imamovic A."/>
            <person name="Larimer J."/>
            <person name="McCowen C."/>
            <person name="Montmayeur A."/>
            <person name="Murphy C."/>
            <person name="Neiman D."/>
            <person name="Pearson M."/>
            <person name="Priest M."/>
            <person name="Roberts A."/>
            <person name="Saif S."/>
            <person name="Shea T."/>
            <person name="Sisk P."/>
            <person name="Sykes S."/>
            <person name="Wortman J."/>
            <person name="Nusbaum C."/>
            <person name="Birren B."/>
        </authorList>
    </citation>
    <scope>NUCLEOTIDE SEQUENCE [LARGE SCALE GENOMIC DNA]</scope>
    <source>
        <strain evidence="3 4">YIT 12058</strain>
    </source>
</reference>
<dbReference type="STRING" id="742727.HMPREF9447_03786"/>
<keyword evidence="2" id="KW-0812">Transmembrane</keyword>
<name>K9EDD9_9BACE</name>
<feature type="repeat" description="TPR" evidence="1">
    <location>
        <begin position="121"/>
        <end position="154"/>
    </location>
</feature>
<keyword evidence="2" id="KW-0472">Membrane</keyword>
<dbReference type="Proteomes" id="UP000009872">
    <property type="component" value="Unassembled WGS sequence"/>
</dbReference>
<keyword evidence="2" id="KW-1133">Transmembrane helix</keyword>
<protein>
    <submittedName>
        <fullName evidence="3">Uncharacterized protein</fullName>
    </submittedName>
</protein>
<keyword evidence="4" id="KW-1185">Reference proteome</keyword>
<dbReference type="PROSITE" id="PS50005">
    <property type="entry name" value="TPR"/>
    <property type="match status" value="1"/>
</dbReference>
<evidence type="ECO:0000313" key="4">
    <source>
        <dbReference type="Proteomes" id="UP000009872"/>
    </source>
</evidence>
<dbReference type="EMBL" id="ADLF01000016">
    <property type="protein sequence ID" value="EKU88912.1"/>
    <property type="molecule type" value="Genomic_DNA"/>
</dbReference>
<sequence>MPFYAVFCSFAGYLTLNMKKCLFLFGLFVIGGGLVSCTRTDVNKKLLKQVESCVEVYPDSAMRLINLIEYPEHLHGKERADYALLMAQTLDKNYLDSLQSDSLIKIAVDYYKSNNDFLKAGRAYYYYGKVMVAEDKLSEAMQAYLEALDLLKKTNEYKLQGLVFEHIGYLNSVQGVYDFSIDNYQKSIHYYELAGDSIGMVFGCRNIARGYLAKQHNDSARWYVNKGLALLPDTTNQIRVSLLQLLGLIAKEEKQYSQAIDHIVAAIKLNKNVKNESRYYLSLGRIYMDIGEFALAEECFMHCICTNDIIISSGAYSYLCLLKKEERDYQQALCYKEKSDSILNIVSNDKLRSQLLTLQKKYETDKLVMENRQVRLEKANQTYFYSFLVLLVIGLSIYFIKLYRKKNLRNIEALKRNEKIIEGVYLQDYRVRTVGKAGA</sequence>
<dbReference type="SMART" id="SM00028">
    <property type="entry name" value="TPR"/>
    <property type="match status" value="4"/>
</dbReference>